<dbReference type="InterPro" id="IPR036287">
    <property type="entry name" value="Rv1873-like_sf"/>
</dbReference>
<comment type="caution">
    <text evidence="1">The sequence shown here is derived from an EMBL/GenBank/DDBJ whole genome shotgun (WGS) entry which is preliminary data.</text>
</comment>
<evidence type="ECO:0000313" key="1">
    <source>
        <dbReference type="EMBL" id="HJC42547.1"/>
    </source>
</evidence>
<dbReference type="AlphaFoldDB" id="A0A9D2P2T8"/>
<dbReference type="Pfam" id="PF08837">
    <property type="entry name" value="DUF1810"/>
    <property type="match status" value="1"/>
</dbReference>
<dbReference type="InterPro" id="IPR014937">
    <property type="entry name" value="DUF1810"/>
</dbReference>
<dbReference type="Proteomes" id="UP000823895">
    <property type="component" value="Unassembled WGS sequence"/>
</dbReference>
<protein>
    <submittedName>
        <fullName evidence="1">DUF1810 domain-containing protein</fullName>
    </submittedName>
</protein>
<proteinExistence type="predicted"/>
<reference evidence="1" key="1">
    <citation type="journal article" date="2021" name="PeerJ">
        <title>Extensive microbial diversity within the chicken gut microbiome revealed by metagenomics and culture.</title>
        <authorList>
            <person name="Gilroy R."/>
            <person name="Ravi A."/>
            <person name="Getino M."/>
            <person name="Pursley I."/>
            <person name="Horton D.L."/>
            <person name="Alikhan N.F."/>
            <person name="Baker D."/>
            <person name="Gharbi K."/>
            <person name="Hall N."/>
            <person name="Watson M."/>
            <person name="Adriaenssens E.M."/>
            <person name="Foster-Nyarko E."/>
            <person name="Jarju S."/>
            <person name="Secka A."/>
            <person name="Antonio M."/>
            <person name="Oren A."/>
            <person name="Chaudhuri R.R."/>
            <person name="La Ragione R."/>
            <person name="Hildebrand F."/>
            <person name="Pallen M.J."/>
        </authorList>
    </citation>
    <scope>NUCLEOTIDE SEQUENCE</scope>
    <source>
        <strain evidence="1">CHK165-2605</strain>
    </source>
</reference>
<organism evidence="1 2">
    <name type="scientific">Candidatus Mediterraneibacter gallistercoris</name>
    <dbReference type="NCBI Taxonomy" id="2838671"/>
    <lineage>
        <taxon>Bacteria</taxon>
        <taxon>Bacillati</taxon>
        <taxon>Bacillota</taxon>
        <taxon>Clostridia</taxon>
        <taxon>Lachnospirales</taxon>
        <taxon>Lachnospiraceae</taxon>
        <taxon>Mediterraneibacter</taxon>
    </lineage>
</organism>
<evidence type="ECO:0000313" key="2">
    <source>
        <dbReference type="Proteomes" id="UP000823895"/>
    </source>
</evidence>
<accession>A0A9D2P2T8</accession>
<dbReference type="EMBL" id="DWWI01000057">
    <property type="protein sequence ID" value="HJC42547.1"/>
    <property type="molecule type" value="Genomic_DNA"/>
</dbReference>
<reference evidence="1" key="2">
    <citation type="submission" date="2021-04" db="EMBL/GenBank/DDBJ databases">
        <authorList>
            <person name="Gilroy R."/>
        </authorList>
    </citation>
    <scope>NUCLEOTIDE SEQUENCE</scope>
    <source>
        <strain evidence="1">CHK165-2605</strain>
    </source>
</reference>
<sequence>MSGLQRFTEAQERDFDTALAEIRNGHKRTHWMWYIFPQIHGLGFSSTSVLRR</sequence>
<dbReference type="SUPFAM" id="SSF140736">
    <property type="entry name" value="Rv1873-like"/>
    <property type="match status" value="1"/>
</dbReference>
<name>A0A9D2P2T8_9FIRM</name>
<dbReference type="Gene3D" id="1.25.40.380">
    <property type="entry name" value="Protein of unknown function DUF1810"/>
    <property type="match status" value="1"/>
</dbReference>
<gene>
    <name evidence="1" type="ORF">H9756_02535</name>
</gene>